<sequence length="119" mass="12709">MQALTEASPPHTTVTTAITTPFPLTNSPPKLCSMAQQGSSSLIRVTNWELAWLGSPPHLHGHVTLSEPASPATEMMAVVLTQFTQPTDFPTVLCIPETGLISLEGSDPFAEISNLVKEI</sequence>
<gene>
    <name evidence="1" type="ORF">SKAU_G00029250</name>
</gene>
<keyword evidence="2" id="KW-1185">Reference proteome</keyword>
<proteinExistence type="predicted"/>
<name>A0A9Q1GDY3_SYNKA</name>
<comment type="caution">
    <text evidence="1">The sequence shown here is derived from an EMBL/GenBank/DDBJ whole genome shotgun (WGS) entry which is preliminary data.</text>
</comment>
<evidence type="ECO:0000313" key="1">
    <source>
        <dbReference type="EMBL" id="KAJ8382147.1"/>
    </source>
</evidence>
<dbReference type="EMBL" id="JAINUF010000001">
    <property type="protein sequence ID" value="KAJ8382147.1"/>
    <property type="molecule type" value="Genomic_DNA"/>
</dbReference>
<reference evidence="1" key="1">
    <citation type="journal article" date="2023" name="Science">
        <title>Genome structures resolve the early diversification of teleost fishes.</title>
        <authorList>
            <person name="Parey E."/>
            <person name="Louis A."/>
            <person name="Montfort J."/>
            <person name="Bouchez O."/>
            <person name="Roques C."/>
            <person name="Iampietro C."/>
            <person name="Lluch J."/>
            <person name="Castinel A."/>
            <person name="Donnadieu C."/>
            <person name="Desvignes T."/>
            <person name="Floi Bucao C."/>
            <person name="Jouanno E."/>
            <person name="Wen M."/>
            <person name="Mejri S."/>
            <person name="Dirks R."/>
            <person name="Jansen H."/>
            <person name="Henkel C."/>
            <person name="Chen W.J."/>
            <person name="Zahm M."/>
            <person name="Cabau C."/>
            <person name="Klopp C."/>
            <person name="Thompson A.W."/>
            <person name="Robinson-Rechavi M."/>
            <person name="Braasch I."/>
            <person name="Lecointre G."/>
            <person name="Bobe J."/>
            <person name="Postlethwait J.H."/>
            <person name="Berthelot C."/>
            <person name="Roest Crollius H."/>
            <person name="Guiguen Y."/>
        </authorList>
    </citation>
    <scope>NUCLEOTIDE SEQUENCE</scope>
    <source>
        <strain evidence="1">WJC10195</strain>
    </source>
</reference>
<dbReference type="Proteomes" id="UP001152622">
    <property type="component" value="Chromosome 1"/>
</dbReference>
<protein>
    <submittedName>
        <fullName evidence="1">Uncharacterized protein</fullName>
    </submittedName>
</protein>
<organism evidence="1 2">
    <name type="scientific">Synaphobranchus kaupii</name>
    <name type="common">Kaup's arrowtooth eel</name>
    <dbReference type="NCBI Taxonomy" id="118154"/>
    <lineage>
        <taxon>Eukaryota</taxon>
        <taxon>Metazoa</taxon>
        <taxon>Chordata</taxon>
        <taxon>Craniata</taxon>
        <taxon>Vertebrata</taxon>
        <taxon>Euteleostomi</taxon>
        <taxon>Actinopterygii</taxon>
        <taxon>Neopterygii</taxon>
        <taxon>Teleostei</taxon>
        <taxon>Anguilliformes</taxon>
        <taxon>Synaphobranchidae</taxon>
        <taxon>Synaphobranchus</taxon>
    </lineage>
</organism>
<evidence type="ECO:0000313" key="2">
    <source>
        <dbReference type="Proteomes" id="UP001152622"/>
    </source>
</evidence>
<dbReference type="AlphaFoldDB" id="A0A9Q1GDY3"/>
<accession>A0A9Q1GDY3</accession>